<sequence>YITYYNTGTLAETINVLCQWTSDDNLLCAAHEEYQQAWDLAKVLSMVNRDDKLIDFLNTFEEQSNPLDNKNTENDFSDNFNNSYAIATAASTLADFNTINIRNNDIKNDLRDAHLELAFLVSDTNSLNNYDLKVYKKFYTSITEAETLDVPYL</sequence>
<gene>
    <name evidence="1" type="ORF">GMARGA_LOCUS31390</name>
</gene>
<dbReference type="EMBL" id="CAJVQB010046721">
    <property type="protein sequence ID" value="CAG8833113.1"/>
    <property type="molecule type" value="Genomic_DNA"/>
</dbReference>
<organism evidence="1 2">
    <name type="scientific">Gigaspora margarita</name>
    <dbReference type="NCBI Taxonomy" id="4874"/>
    <lineage>
        <taxon>Eukaryota</taxon>
        <taxon>Fungi</taxon>
        <taxon>Fungi incertae sedis</taxon>
        <taxon>Mucoromycota</taxon>
        <taxon>Glomeromycotina</taxon>
        <taxon>Glomeromycetes</taxon>
        <taxon>Diversisporales</taxon>
        <taxon>Gigasporaceae</taxon>
        <taxon>Gigaspora</taxon>
    </lineage>
</organism>
<accession>A0ABN7WIJ4</accession>
<evidence type="ECO:0000313" key="2">
    <source>
        <dbReference type="Proteomes" id="UP000789901"/>
    </source>
</evidence>
<evidence type="ECO:0000313" key="1">
    <source>
        <dbReference type="EMBL" id="CAG8833113.1"/>
    </source>
</evidence>
<keyword evidence="2" id="KW-1185">Reference proteome</keyword>
<name>A0ABN7WIJ4_GIGMA</name>
<comment type="caution">
    <text evidence="1">The sequence shown here is derived from an EMBL/GenBank/DDBJ whole genome shotgun (WGS) entry which is preliminary data.</text>
</comment>
<dbReference type="Proteomes" id="UP000789901">
    <property type="component" value="Unassembled WGS sequence"/>
</dbReference>
<reference evidence="1 2" key="1">
    <citation type="submission" date="2021-06" db="EMBL/GenBank/DDBJ databases">
        <authorList>
            <person name="Kallberg Y."/>
            <person name="Tangrot J."/>
            <person name="Rosling A."/>
        </authorList>
    </citation>
    <scope>NUCLEOTIDE SEQUENCE [LARGE SCALE GENOMIC DNA]</scope>
    <source>
        <strain evidence="1 2">120-4 pot B 10/14</strain>
    </source>
</reference>
<protein>
    <submittedName>
        <fullName evidence="1">33134_t:CDS:1</fullName>
    </submittedName>
</protein>
<proteinExistence type="predicted"/>
<feature type="non-terminal residue" evidence="1">
    <location>
        <position position="153"/>
    </location>
</feature>
<feature type="non-terminal residue" evidence="1">
    <location>
        <position position="1"/>
    </location>
</feature>